<sequence length="242" mass="27410">MPLAMSSETADECEKKTVRAKKSNETNNKKNQRKIRFKEQVNIHSIHCIPEKEKGHIWYTAADYNEASKNGRILRKCISNNDQLYRQNQENLNAQGVFTEQQTMQMEIAVKASTTAVFEEQERQGKALFSGNKTSSEFSLDYEKIAEAYRKYSREAQEQAQLRAARHEKHLKDTDTKSVKHSSPSSSPRSLKKKTLTGHSPKPRKSRSLSPKATSRGVRKLIPKPSVFLFGPKGSSKLTPAA</sequence>
<name>A0AAD2PWM9_9STRA</name>
<dbReference type="AlphaFoldDB" id="A0AAD2PWM9"/>
<organism evidence="2 3">
    <name type="scientific">Cylindrotheca closterium</name>
    <dbReference type="NCBI Taxonomy" id="2856"/>
    <lineage>
        <taxon>Eukaryota</taxon>
        <taxon>Sar</taxon>
        <taxon>Stramenopiles</taxon>
        <taxon>Ochrophyta</taxon>
        <taxon>Bacillariophyta</taxon>
        <taxon>Bacillariophyceae</taxon>
        <taxon>Bacillariophycidae</taxon>
        <taxon>Bacillariales</taxon>
        <taxon>Bacillariaceae</taxon>
        <taxon>Cylindrotheca</taxon>
    </lineage>
</organism>
<gene>
    <name evidence="2" type="ORF">CYCCA115_LOCUS19386</name>
</gene>
<protein>
    <submittedName>
        <fullName evidence="2">Uncharacterized protein</fullName>
    </submittedName>
</protein>
<evidence type="ECO:0000313" key="2">
    <source>
        <dbReference type="EMBL" id="CAJ1961817.1"/>
    </source>
</evidence>
<proteinExistence type="predicted"/>
<dbReference type="Proteomes" id="UP001295423">
    <property type="component" value="Unassembled WGS sequence"/>
</dbReference>
<dbReference type="EMBL" id="CAKOGP040002091">
    <property type="protein sequence ID" value="CAJ1961817.1"/>
    <property type="molecule type" value="Genomic_DNA"/>
</dbReference>
<feature type="region of interest" description="Disordered" evidence="1">
    <location>
        <begin position="158"/>
        <end position="242"/>
    </location>
</feature>
<feature type="compositionally biased region" description="Basic residues" evidence="1">
    <location>
        <begin position="190"/>
        <end position="207"/>
    </location>
</feature>
<feature type="compositionally biased region" description="Basic and acidic residues" evidence="1">
    <location>
        <begin position="12"/>
        <end position="28"/>
    </location>
</feature>
<reference evidence="2" key="1">
    <citation type="submission" date="2023-08" db="EMBL/GenBank/DDBJ databases">
        <authorList>
            <person name="Audoor S."/>
            <person name="Bilcke G."/>
        </authorList>
    </citation>
    <scope>NUCLEOTIDE SEQUENCE</scope>
</reference>
<evidence type="ECO:0000313" key="3">
    <source>
        <dbReference type="Proteomes" id="UP001295423"/>
    </source>
</evidence>
<keyword evidence="3" id="KW-1185">Reference proteome</keyword>
<evidence type="ECO:0000256" key="1">
    <source>
        <dbReference type="SAM" id="MobiDB-lite"/>
    </source>
</evidence>
<comment type="caution">
    <text evidence="2">The sequence shown here is derived from an EMBL/GenBank/DDBJ whole genome shotgun (WGS) entry which is preliminary data.</text>
</comment>
<accession>A0AAD2PWM9</accession>
<feature type="region of interest" description="Disordered" evidence="1">
    <location>
        <begin position="1"/>
        <end position="32"/>
    </location>
</feature>